<dbReference type="CDD" id="cd01949">
    <property type="entry name" value="GGDEF"/>
    <property type="match status" value="1"/>
</dbReference>
<dbReference type="InterPro" id="IPR029787">
    <property type="entry name" value="Nucleotide_cyclase"/>
</dbReference>
<dbReference type="Pfam" id="PF00990">
    <property type="entry name" value="GGDEF"/>
    <property type="match status" value="1"/>
</dbReference>
<feature type="transmembrane region" description="Helical" evidence="3">
    <location>
        <begin position="284"/>
        <end position="306"/>
    </location>
</feature>
<gene>
    <name evidence="5" type="ORF">AX13_17190</name>
</gene>
<feature type="transmembrane region" description="Helical" evidence="3">
    <location>
        <begin position="136"/>
        <end position="159"/>
    </location>
</feature>
<keyword evidence="3" id="KW-0812">Transmembrane</keyword>
<dbReference type="EMBL" id="JBOK01000008">
    <property type="protein sequence ID" value="EXU80307.1"/>
    <property type="molecule type" value="Genomic_DNA"/>
</dbReference>
<feature type="transmembrane region" description="Helical" evidence="3">
    <location>
        <begin position="108"/>
        <end position="124"/>
    </location>
</feature>
<dbReference type="AlphaFoldDB" id="A0A014QAX5"/>
<dbReference type="InterPro" id="IPR050469">
    <property type="entry name" value="Diguanylate_Cyclase"/>
</dbReference>
<evidence type="ECO:0000256" key="1">
    <source>
        <dbReference type="ARBA" id="ARBA00012528"/>
    </source>
</evidence>
<keyword evidence="6" id="KW-1185">Reference proteome</keyword>
<feature type="transmembrane region" description="Helical" evidence="3">
    <location>
        <begin position="54"/>
        <end position="70"/>
    </location>
</feature>
<evidence type="ECO:0000256" key="3">
    <source>
        <dbReference type="SAM" id="Phobius"/>
    </source>
</evidence>
<feature type="transmembrane region" description="Helical" evidence="3">
    <location>
        <begin position="240"/>
        <end position="263"/>
    </location>
</feature>
<organism evidence="5 6">
    <name type="scientific">Comamonas aquatica DA1877</name>
    <dbReference type="NCBI Taxonomy" id="1457173"/>
    <lineage>
        <taxon>Bacteria</taxon>
        <taxon>Pseudomonadati</taxon>
        <taxon>Pseudomonadota</taxon>
        <taxon>Betaproteobacteria</taxon>
        <taxon>Burkholderiales</taxon>
        <taxon>Comamonadaceae</taxon>
        <taxon>Comamonas</taxon>
    </lineage>
</organism>
<dbReference type="PROSITE" id="PS50887">
    <property type="entry name" value="GGDEF"/>
    <property type="match status" value="1"/>
</dbReference>
<comment type="caution">
    <text evidence="5">The sequence shown here is derived from an EMBL/GenBank/DDBJ whole genome shotgun (WGS) entry which is preliminary data.</text>
</comment>
<feature type="transmembrane region" description="Helical" evidence="3">
    <location>
        <begin position="27"/>
        <end position="48"/>
    </location>
</feature>
<dbReference type="EC" id="2.7.7.65" evidence="1"/>
<dbReference type="STRING" id="225991.MA05_00455"/>
<feature type="domain" description="GGDEF" evidence="4">
    <location>
        <begin position="348"/>
        <end position="484"/>
    </location>
</feature>
<dbReference type="SMART" id="SM00267">
    <property type="entry name" value="GGDEF"/>
    <property type="match status" value="1"/>
</dbReference>
<proteinExistence type="predicted"/>
<dbReference type="PANTHER" id="PTHR45138:SF9">
    <property type="entry name" value="DIGUANYLATE CYCLASE DGCM-RELATED"/>
    <property type="match status" value="1"/>
</dbReference>
<dbReference type="NCBIfam" id="TIGR00254">
    <property type="entry name" value="GGDEF"/>
    <property type="match status" value="1"/>
</dbReference>
<reference evidence="5 6" key="1">
    <citation type="submission" date="2014-01" db="EMBL/GenBank/DDBJ databases">
        <title>Interspecies Systems Biology Uncovers Metabolites Affecting C. elegans Gene Expression and Life History Traits.</title>
        <authorList>
            <person name="Watson E."/>
            <person name="Macneil L.T."/>
            <person name="Ritter A.D."/>
            <person name="Yilmaz L.S."/>
            <person name="Rosebrock A.P."/>
            <person name="Caudy A.A."/>
            <person name="Walhout A.J."/>
        </authorList>
    </citation>
    <scope>NUCLEOTIDE SEQUENCE [LARGE SCALE GENOMIC DNA]</scope>
    <source>
        <strain evidence="5 6">DA1877</strain>
    </source>
</reference>
<dbReference type="PATRIC" id="fig|1457173.3.peg.1682"/>
<evidence type="ECO:0000256" key="2">
    <source>
        <dbReference type="ARBA" id="ARBA00034247"/>
    </source>
</evidence>
<dbReference type="SUPFAM" id="SSF55073">
    <property type="entry name" value="Nucleotide cyclase"/>
    <property type="match status" value="1"/>
</dbReference>
<sequence>MGGPPLLQPLRPPVSLDASTPSVQPPAVWRGQAALSAGIMLACLLGIYSRPLGSMAAFWPANAILLGLLLRHPELARHPGSWLCALLAYIAADLLTGATPFMALTLNLANLIGVLAGWLLLARVRNQVLGFQNQRSVMTVFLGCLLAATVSTLAGAWPSAVAFHMPLWQSALLWLSAEFYNYVLILPVFLAAPGGWPWTWPLTKQQRSWNDALPLLALVLSEALSQLIGGNGAIAFSIPAMVWCAMSYGVFPVTVLSLLVCLWKTGLLAFSAFDFVPAHLDDVLSYRTGLAMLSLAPLAVASAYTLRMQALQKLHHAVHHDYLTGVLARRALMERGQKLLSRLEEDGQSVAVLMLDIDHFKQVNDRYGHAQGDVVLQTFARLASEALRPDDLLGRLGGEEFAILLPRTQREQALAVGQRICERLRDHRFALEDGAPFQVTLSIGLHAVVSIGPQDSIEQLLSKADAALYMAKRSGRNQVRQYGPALAPSSM</sequence>
<dbReference type="GO" id="GO:0052621">
    <property type="term" value="F:diguanylate cyclase activity"/>
    <property type="evidence" value="ECO:0007669"/>
    <property type="project" value="UniProtKB-EC"/>
</dbReference>
<evidence type="ECO:0000259" key="4">
    <source>
        <dbReference type="PROSITE" id="PS50887"/>
    </source>
</evidence>
<dbReference type="RefSeq" id="WP_051519462.1">
    <property type="nucleotide sequence ID" value="NZ_JBOK01000008.1"/>
</dbReference>
<dbReference type="FunFam" id="3.30.70.270:FF:000001">
    <property type="entry name" value="Diguanylate cyclase domain protein"/>
    <property type="match status" value="1"/>
</dbReference>
<name>A0A014QAX5_9BURK</name>
<keyword evidence="3" id="KW-1133">Transmembrane helix</keyword>
<feature type="transmembrane region" description="Helical" evidence="3">
    <location>
        <begin position="179"/>
        <end position="200"/>
    </location>
</feature>
<evidence type="ECO:0000313" key="5">
    <source>
        <dbReference type="EMBL" id="EXU80307.1"/>
    </source>
</evidence>
<accession>A0A014QAX5</accession>
<dbReference type="InterPro" id="IPR043128">
    <property type="entry name" value="Rev_trsase/Diguanyl_cyclase"/>
</dbReference>
<dbReference type="Gene3D" id="3.30.70.270">
    <property type="match status" value="1"/>
</dbReference>
<dbReference type="InterPro" id="IPR000160">
    <property type="entry name" value="GGDEF_dom"/>
</dbReference>
<dbReference type="Proteomes" id="UP000020766">
    <property type="component" value="Unassembled WGS sequence"/>
</dbReference>
<keyword evidence="3" id="KW-0472">Membrane</keyword>
<comment type="catalytic activity">
    <reaction evidence="2">
        <text>2 GTP = 3',3'-c-di-GMP + 2 diphosphate</text>
        <dbReference type="Rhea" id="RHEA:24898"/>
        <dbReference type="ChEBI" id="CHEBI:33019"/>
        <dbReference type="ChEBI" id="CHEBI:37565"/>
        <dbReference type="ChEBI" id="CHEBI:58805"/>
        <dbReference type="EC" id="2.7.7.65"/>
    </reaction>
</comment>
<dbReference type="PANTHER" id="PTHR45138">
    <property type="entry name" value="REGULATORY COMPONENTS OF SENSORY TRANSDUCTION SYSTEM"/>
    <property type="match status" value="1"/>
</dbReference>
<protein>
    <recommendedName>
        <fullName evidence="1">diguanylate cyclase</fullName>
        <ecNumber evidence="1">2.7.7.65</ecNumber>
    </recommendedName>
</protein>
<evidence type="ECO:0000313" key="6">
    <source>
        <dbReference type="Proteomes" id="UP000020766"/>
    </source>
</evidence>
<feature type="transmembrane region" description="Helical" evidence="3">
    <location>
        <begin position="212"/>
        <end position="234"/>
    </location>
</feature>